<dbReference type="Pfam" id="PF01381">
    <property type="entry name" value="HTH_3"/>
    <property type="match status" value="1"/>
</dbReference>
<dbReference type="SUPFAM" id="SSF52540">
    <property type="entry name" value="P-loop containing nucleoside triphosphate hydrolases"/>
    <property type="match status" value="1"/>
</dbReference>
<dbReference type="PRINTS" id="PR00364">
    <property type="entry name" value="DISEASERSIST"/>
</dbReference>
<sequence>MSQEPALAAALRELRTRADLTLEQLSAASGVSVRAISDMERGVSRGPQAKTVAALADALHLTGAHRSALLAAARAGRQRGTGEGPESANRCPMPRRLPDFIGRRMELDLLTANAVDPSVAQVTLISGSAGMGKTSLAVQAAAELADAQPDGQFFVDLRGMDPRPLSALVVLERLIRAVDPGITSVPKSVDAASALWRSVIDGLRVMVILDNAASEGHVRPALPAAGPAVVLVTSRRTLPGLEAVRRIALEPLPPEFGVGMLAGIVPDRSAQLSALSRLADLCANVPLALRIAGNRLASRPGWTVEDLVARLAAEERRLDGLAVGDLSVKAAFELSYRQLSGVGRRMFRRLALVPGSSTGTPLAAVLADEPLAITEAALDELLDLGLVQQNRDGRISFNELLRLYAGAQLRREESAADRASATLAARDWLLDTAVVAGRWYEPEFGAPPSGSTRLVELDTADAARNWLTDEAENWLAALRASAADGNHRRVVEVADSLHWFSDLWAHWGYWDEVFTLSAQAADRLDDDLLRATHRGYLAWAHTVALGDPAEGFRQAELAHRHALRAGDVGQQGWARLYGGWARWSAGEHAAALALATEAAGLLRAARDREGLPQALGMIGNCRRDLGRHQEAIDAYEEVLRVVRQPEDAPLGRLARMAEMAVTREIAYLHHQLGRWREAIDMGTAALGMARELDHSRQVAVVLSRRAEVYVSSGDTAAAVADLRAVERVQRETDDEAGLRRTRRRLAELR</sequence>
<dbReference type="InterPro" id="IPR019734">
    <property type="entry name" value="TPR_rpt"/>
</dbReference>
<dbReference type="Gene3D" id="1.25.40.10">
    <property type="entry name" value="Tetratricopeptide repeat domain"/>
    <property type="match status" value="1"/>
</dbReference>
<dbReference type="AlphaFoldDB" id="A0A1C5JNL6"/>
<keyword evidence="3" id="KW-1185">Reference proteome</keyword>
<dbReference type="SUPFAM" id="SSF47413">
    <property type="entry name" value="lambda repressor-like DNA-binding domains"/>
    <property type="match status" value="1"/>
</dbReference>
<organism evidence="2 3">
    <name type="scientific">Micromonospora humi</name>
    <dbReference type="NCBI Taxonomy" id="745366"/>
    <lineage>
        <taxon>Bacteria</taxon>
        <taxon>Bacillati</taxon>
        <taxon>Actinomycetota</taxon>
        <taxon>Actinomycetes</taxon>
        <taxon>Micromonosporales</taxon>
        <taxon>Micromonosporaceae</taxon>
        <taxon>Micromonospora</taxon>
    </lineage>
</organism>
<dbReference type="SMART" id="SM00530">
    <property type="entry name" value="HTH_XRE"/>
    <property type="match status" value="1"/>
</dbReference>
<dbReference type="CDD" id="cd00093">
    <property type="entry name" value="HTH_XRE"/>
    <property type="match status" value="1"/>
</dbReference>
<evidence type="ECO:0000313" key="3">
    <source>
        <dbReference type="Proteomes" id="UP000199360"/>
    </source>
</evidence>
<dbReference type="PROSITE" id="PS50943">
    <property type="entry name" value="HTH_CROC1"/>
    <property type="match status" value="1"/>
</dbReference>
<proteinExistence type="predicted"/>
<dbReference type="SUPFAM" id="SSF48452">
    <property type="entry name" value="TPR-like"/>
    <property type="match status" value="1"/>
</dbReference>
<dbReference type="EMBL" id="FMDM01000012">
    <property type="protein sequence ID" value="SCG72098.1"/>
    <property type="molecule type" value="Genomic_DNA"/>
</dbReference>
<dbReference type="InterPro" id="IPR027417">
    <property type="entry name" value="P-loop_NTPase"/>
</dbReference>
<dbReference type="Gene3D" id="3.40.50.300">
    <property type="entry name" value="P-loop containing nucleotide triphosphate hydrolases"/>
    <property type="match status" value="1"/>
</dbReference>
<accession>A0A1C5JNL6</accession>
<dbReference type="PANTHER" id="PTHR47691:SF3">
    <property type="entry name" value="HTH-TYPE TRANSCRIPTIONAL REGULATOR RV0890C-RELATED"/>
    <property type="match status" value="1"/>
</dbReference>
<dbReference type="PANTHER" id="PTHR47691">
    <property type="entry name" value="REGULATOR-RELATED"/>
    <property type="match status" value="1"/>
</dbReference>
<dbReference type="Pfam" id="PF13176">
    <property type="entry name" value="TPR_7"/>
    <property type="match status" value="1"/>
</dbReference>
<feature type="domain" description="HTH cro/C1-type" evidence="1">
    <location>
        <begin position="11"/>
        <end position="66"/>
    </location>
</feature>
<dbReference type="GO" id="GO:0003677">
    <property type="term" value="F:DNA binding"/>
    <property type="evidence" value="ECO:0007669"/>
    <property type="project" value="InterPro"/>
</dbReference>
<dbReference type="RefSeq" id="WP_091067964.1">
    <property type="nucleotide sequence ID" value="NZ_FMDM01000012.1"/>
</dbReference>
<name>A0A1C5JNL6_9ACTN</name>
<dbReference type="Gene3D" id="1.10.260.40">
    <property type="entry name" value="lambda repressor-like DNA-binding domains"/>
    <property type="match status" value="1"/>
</dbReference>
<dbReference type="InterPro" id="IPR011990">
    <property type="entry name" value="TPR-like_helical_dom_sf"/>
</dbReference>
<protein>
    <submittedName>
        <fullName evidence="2">Tetratricopeptide repeat-containing protein</fullName>
    </submittedName>
</protein>
<evidence type="ECO:0000259" key="1">
    <source>
        <dbReference type="PROSITE" id="PS50943"/>
    </source>
</evidence>
<dbReference type="Proteomes" id="UP000199360">
    <property type="component" value="Unassembled WGS sequence"/>
</dbReference>
<dbReference type="InterPro" id="IPR010982">
    <property type="entry name" value="Lambda_DNA-bd_dom_sf"/>
</dbReference>
<dbReference type="InterPro" id="IPR001387">
    <property type="entry name" value="Cro/C1-type_HTH"/>
</dbReference>
<dbReference type="STRING" id="745366.GA0070213_112133"/>
<reference evidence="3" key="1">
    <citation type="submission" date="2016-06" db="EMBL/GenBank/DDBJ databases">
        <authorList>
            <person name="Varghese N."/>
            <person name="Submissions Spin"/>
        </authorList>
    </citation>
    <scope>NUCLEOTIDE SEQUENCE [LARGE SCALE GENOMIC DNA]</scope>
    <source>
        <strain evidence="3">DSM 45647</strain>
    </source>
</reference>
<dbReference type="SMART" id="SM00028">
    <property type="entry name" value="TPR"/>
    <property type="match status" value="3"/>
</dbReference>
<gene>
    <name evidence="2" type="ORF">GA0070213_112133</name>
</gene>
<dbReference type="OrthoDB" id="7628974at2"/>
<evidence type="ECO:0000313" key="2">
    <source>
        <dbReference type="EMBL" id="SCG72098.1"/>
    </source>
</evidence>